<evidence type="ECO:0000256" key="5">
    <source>
        <dbReference type="SAM" id="Coils"/>
    </source>
</evidence>
<dbReference type="OrthoDB" id="307704at2759"/>
<feature type="coiled-coil region" evidence="5">
    <location>
        <begin position="1218"/>
        <end position="1259"/>
    </location>
</feature>
<keyword evidence="2" id="KW-0963">Cytoplasm</keyword>
<feature type="coiled-coil region" evidence="5">
    <location>
        <begin position="61"/>
        <end position="153"/>
    </location>
</feature>
<dbReference type="HOGENOM" id="CLU_226325_0_0_1"/>
<feature type="coiled-coil region" evidence="5">
    <location>
        <begin position="2209"/>
        <end position="2259"/>
    </location>
</feature>
<dbReference type="Proteomes" id="UP000000600">
    <property type="component" value="Unassembled WGS sequence"/>
</dbReference>
<comment type="subcellular location">
    <subcellularLocation>
        <location evidence="1">Cytoplasm</location>
        <location evidence="1">Cytoskeleton</location>
    </subcellularLocation>
</comment>
<feature type="coiled-coil region" evidence="5">
    <location>
        <begin position="1798"/>
        <end position="1958"/>
    </location>
</feature>
<feature type="compositionally biased region" description="Polar residues" evidence="6">
    <location>
        <begin position="1268"/>
        <end position="1285"/>
    </location>
</feature>
<feature type="coiled-coil region" evidence="5">
    <location>
        <begin position="2471"/>
        <end position="2675"/>
    </location>
</feature>
<protein>
    <submittedName>
        <fullName evidence="7">Uncharacterized protein</fullName>
    </submittedName>
</protein>
<keyword evidence="3 5" id="KW-0175">Coiled coil</keyword>
<dbReference type="PANTHER" id="PTHR18861">
    <property type="entry name" value="ELKS/RAB6-INTERACTING/CAST PROTEIN"/>
    <property type="match status" value="1"/>
</dbReference>
<feature type="coiled-coil region" evidence="5">
    <location>
        <begin position="2894"/>
        <end position="2928"/>
    </location>
</feature>
<name>A0CGX1_PARTE</name>
<feature type="coiled-coil region" evidence="5">
    <location>
        <begin position="1729"/>
        <end position="1774"/>
    </location>
</feature>
<keyword evidence="4" id="KW-0206">Cytoskeleton</keyword>
<evidence type="ECO:0000256" key="4">
    <source>
        <dbReference type="ARBA" id="ARBA00023212"/>
    </source>
</evidence>
<feature type="coiled-coil region" evidence="5">
    <location>
        <begin position="2768"/>
        <end position="2816"/>
    </location>
</feature>
<feature type="compositionally biased region" description="Basic and acidic residues" evidence="6">
    <location>
        <begin position="2853"/>
        <end position="2862"/>
    </location>
</feature>
<dbReference type="PANTHER" id="PTHR18861:SF0">
    <property type="entry name" value="BRUCHPILOT, ISOFORM J"/>
    <property type="match status" value="1"/>
</dbReference>
<evidence type="ECO:0000256" key="3">
    <source>
        <dbReference type="ARBA" id="ARBA00023054"/>
    </source>
</evidence>
<feature type="compositionally biased region" description="Basic and acidic residues" evidence="6">
    <location>
        <begin position="2828"/>
        <end position="2838"/>
    </location>
</feature>
<feature type="coiled-coil region" evidence="5">
    <location>
        <begin position="2320"/>
        <end position="2347"/>
    </location>
</feature>
<organism evidence="7 8">
    <name type="scientific">Paramecium tetraurelia</name>
    <dbReference type="NCBI Taxonomy" id="5888"/>
    <lineage>
        <taxon>Eukaryota</taxon>
        <taxon>Sar</taxon>
        <taxon>Alveolata</taxon>
        <taxon>Ciliophora</taxon>
        <taxon>Intramacronucleata</taxon>
        <taxon>Oligohymenophorea</taxon>
        <taxon>Peniculida</taxon>
        <taxon>Parameciidae</taxon>
        <taxon>Paramecium</taxon>
    </lineage>
</organism>
<keyword evidence="8" id="KW-1185">Reference proteome</keyword>
<dbReference type="OMA" id="SEQMKVM"/>
<feature type="coiled-coil region" evidence="5">
    <location>
        <begin position="405"/>
        <end position="1029"/>
    </location>
</feature>
<reference evidence="7 8" key="1">
    <citation type="journal article" date="2006" name="Nature">
        <title>Global trends of whole-genome duplications revealed by the ciliate Paramecium tetraurelia.</title>
        <authorList>
            <consortium name="Genoscope"/>
            <person name="Aury J.-M."/>
            <person name="Jaillon O."/>
            <person name="Duret L."/>
            <person name="Noel B."/>
            <person name="Jubin C."/>
            <person name="Porcel B.M."/>
            <person name="Segurens B."/>
            <person name="Daubin V."/>
            <person name="Anthouard V."/>
            <person name="Aiach N."/>
            <person name="Arnaiz O."/>
            <person name="Billaut A."/>
            <person name="Beisson J."/>
            <person name="Blanc I."/>
            <person name="Bouhouche K."/>
            <person name="Camara F."/>
            <person name="Duharcourt S."/>
            <person name="Guigo R."/>
            <person name="Gogendeau D."/>
            <person name="Katinka M."/>
            <person name="Keller A.-M."/>
            <person name="Kissmehl R."/>
            <person name="Klotz C."/>
            <person name="Koll F."/>
            <person name="Le Moue A."/>
            <person name="Lepere C."/>
            <person name="Malinsky S."/>
            <person name="Nowacki M."/>
            <person name="Nowak J.K."/>
            <person name="Plattner H."/>
            <person name="Poulain J."/>
            <person name="Ruiz F."/>
            <person name="Serrano V."/>
            <person name="Zagulski M."/>
            <person name="Dessen P."/>
            <person name="Betermier M."/>
            <person name="Weissenbach J."/>
            <person name="Scarpelli C."/>
            <person name="Schachter V."/>
            <person name="Sperling L."/>
            <person name="Meyer E."/>
            <person name="Cohen J."/>
            <person name="Wincker P."/>
        </authorList>
    </citation>
    <scope>NUCLEOTIDE SEQUENCE [LARGE SCALE GENOMIC DNA]</scope>
    <source>
        <strain evidence="7 8">Stock d4-2</strain>
    </source>
</reference>
<feature type="region of interest" description="Disordered" evidence="6">
    <location>
        <begin position="1259"/>
        <end position="1293"/>
    </location>
</feature>
<feature type="coiled-coil region" evidence="5">
    <location>
        <begin position="2393"/>
        <end position="2434"/>
    </location>
</feature>
<sequence length="2941" mass="349293">MRGRSIHNSQPFQMRSPQRAISPVIQIVPSVPQSMNLDNIINLKMEKVLMSFEIQRLNSVLLDIEKKRIAMKNQNQKLQEREQILLLEIQNQKQQINDIQQKEKNSRDQLNQLQRTFSKQENQIRDQLMSDEIKKLQEENILLEQKLSYLLEVNQQQIKNDNVLFQKSGGQLKGKENVLPYSLQTGFENLQNNIMQFRKGNLLQNKYANALTMLSELMSSHHRLIKKYENNDDNNEVEIQQIQIYLTSLNQDVEALKQYETPKAVRRILNNESPTKGRSLSPSMSAGEVFAKIMSHIEHLQLDGNNIPAIIKQISLLNSLVRLKNQDLKLIGTNNKLRSSPIRYSAERLNASVRVLTPVKYVSPIRISPIRSHTFHTTVGIPQKISIIHSSKQDSSHNLHRQGFIETKRDDLKNILSKVRKVQENTNRLENEKQINQEEQFWKQKYEEEIEKQKRGYSLDSAEYQLLEQIKENQELLSQINLMKNDFLQQELYNEMELKKKQAENNKLMEMQDQQEQQQSFLNFQIKDLQQKNLENEKVKQDLLIKLQQNDKEMQRLKNTINQSNLKPQQQDNYQIQLCEPLLIEKNKKQLESEDQLKDKNLELQEKIIELQDELNKIYSESTKTRRNFTQKEIVDPEKAIRISQLEQENQKLQAQIKEKELQRKDDLKEFQEMIGNGITQQKVVDLIAEKQKLQEHFRVLQNKVDALQQNQIRLQSELQSKNKELKELEQFQGEQNQPYIQGQINLNDQINNLEAQLILAKKQYQELLETSQQNSSPNGLKEKILQQQALIHDYENQINNLSNKIEQEIPILEGQLATANQQIQVAENDILNQEKRYNELLNNKQYLQNPDTQIPSDDLKKLTEKNQELNLQLQQNNRKLEVQLDIEEKLKEEISEKDREYNLAQQIQQIQQDQIKDQQQKINKMIDKEQQLMQEIANLSSKINQQRDINVDNTKQDNQNNKDDIIQIQEDDSALKIKQLQEELNKVINENVLKNNECQVLQKLKPENEELRAQQTQLYYQIVQLQNQIHNLESFKPSKQQDNDQQLTFETDPEKTLAISQLQQQIQQLRNQLQEIQNQRAEDLQKFKEINENGADQQHIIELFQSKQNLEQQLRNLQNQLDNALQEQILIQGQLIQKNKQFSEFCSNYNEEDFKKQLENLNQIIQEQQEKLLQSKQQYQELLELTSQNLTPNGQKEKLLQQANQIHEQQQEIQLMHQQLDNEVPKLQGALAEYKQKYNDSQTEIHLLMERYQNLLNQRSKQDQSNDKSFSTKNNNLQDTNLSAQKYDDKNDQTNISDFQDDINRKNILQEQEIALMHKQQEKFSSELEDLHKQISLKDQEILILKNKLAEGNTEFWKEEYTKLATQNKGSIKTQIQDSPEQYLIVDLQQQSQKLINQIAEIEAERQEDLRKFQKILENDGTKDNSVVQLFSENQQLQQSKRQMQNQIDDLLQQLKDQKDLQDSKMIQNLANQILELENQNQLLSKQLQQSKEQYQQLQEQLQANLTPNGLQEKLLQNTQIIHQQQEQILALQNQIQTDIPEVTQQLQVADQNQKKALEEARNWKEKYLNLLEIKQEIPKIQIDDNIIKQMNLEESQDYIQTLVKNYQKANEQEQQAKILINEQKKLINQYENQIEAQHSQNSDIIKENAILNKLTETQNSQIERLSKSNQAQSQEMIDLKNQQRQEQYWKNEYQKLALKYGEDVSNKSPNQEDLINQIDENIQVESINELKNQNDLLQQQLIDQIEELKLTKIKFQEQLLQAQRQINDLLNNQIPQPTQSQESIQFQNDPQKALQLSQLKQQNQSLNKQIEELEQIRKKDLQKFQDMIENGINENQILSLQKEKQELQSELRVSKNKVDNLQQEQLILQSQLTQKTKQLIDIHDQIQLDEAKNVQLQLQNENDLLKKQLHKIKEQYQELLQLQSENLTPNGLQEKILQQTQYIHDLEEQVQSLQHQVETQIPQLSGEIVELKLKLKDAITDAQLWNNKYNEVIQIQQERSENQLQKLQLQIAEKDEKIEQQKLKFDQLFQEQISQLSPSSAKAKLLKAFQQIIDLEEKLQAAEDLKNQYQSQLINVNQSNQILDELQEYKQKLEMQEKVNQIQDSQISFYKEQLSQQNQTPSNQQIMDQLENEKQKSQFWKQQYTEMIKQKEPQGDLNEIIKQKEGEIVQQFKQPQDQNSQAFLKEIEDLKKQNIYLQQLIINTQSKLKTQEQKEQFQEEYSQDQEKQSLGLQNQALAKQVEELKRINQDILQQMNKALSGDDKSQLISELLQKNTLLNLANSKLLIDLEANQKELFRQGQQQQQSSEMIKNLDRSDMTDDKQRIADLQNQIELAGQQIDFWKQKYQTVLNDFSQQHSPTSLQKQLIDQVSQIHQQEEALFVLQQTTDKVKLQNENQINSLQREIEIIKDQIDQLQKQLISEQNICQQLSQQKIQQQQVNEKQINFWKDKYENNLKSVHENPEKVQTILKQAEKEAQNLIVEQDLAQINMNLELIDRLRMENQKSQDEIKFYKKRVLELEQQQQKIQPSQYDTIQSRQYQITQMERDLQKAIQNQEFWQQKYNDVVQQNIDKEIGQQGDVQNSASYWRQKYDQAEQNRQELIQKIAEKEKQLEQNMQSFQSMLKDELKEELTKIRSQEKQKIPEQTLNESNLLQKLKEQHENEKQQLIQEFLRRIDQLLISNVQKYPEGENWKELILKYEKQRQNELYELKQQLQILQRSQIQTQDIEFYAERRVYENTINELKSRIQYDDQQELFDTIEYQRKVIQGLEDQISFISNQKQHLNQHIQELNEEIEMLRDNLQKYQLQSDNRKKQRLEVLEAISEMKRERTRERDSQKSPFQSMRPSQNKYSQDRYPRDYLRPSNIPQQFSSFKEHNSPIQRIPYPSVQFISSQQENREIPQKLQELEEVKNKYQTALNNILKLETQVVEKLQQDDIIIQ</sequence>
<dbReference type="GO" id="GO:0005856">
    <property type="term" value="C:cytoskeleton"/>
    <property type="evidence" value="ECO:0007669"/>
    <property type="project" value="UniProtKB-SubCell"/>
</dbReference>
<dbReference type="InParanoid" id="A0CGX1"/>
<dbReference type="KEGG" id="ptm:GSPATT00007478001"/>
<evidence type="ECO:0000256" key="6">
    <source>
        <dbReference type="SAM" id="MobiDB-lite"/>
    </source>
</evidence>
<feature type="coiled-coil region" evidence="5">
    <location>
        <begin position="1594"/>
        <end position="1684"/>
    </location>
</feature>
<evidence type="ECO:0000256" key="2">
    <source>
        <dbReference type="ARBA" id="ARBA00022490"/>
    </source>
</evidence>
<dbReference type="GeneID" id="5023220"/>
<dbReference type="RefSeq" id="XP_001437435.1">
    <property type="nucleotide sequence ID" value="XM_001437398.1"/>
</dbReference>
<feature type="coiled-coil region" evidence="5">
    <location>
        <begin position="1992"/>
        <end position="2145"/>
    </location>
</feature>
<accession>A0CGX1</accession>
<evidence type="ECO:0000313" key="8">
    <source>
        <dbReference type="Proteomes" id="UP000000600"/>
    </source>
</evidence>
<proteinExistence type="predicted"/>
<feature type="coiled-coil region" evidence="5">
    <location>
        <begin position="1060"/>
        <end position="1186"/>
    </location>
</feature>
<evidence type="ECO:0000313" key="7">
    <source>
        <dbReference type="EMBL" id="CAK70038.1"/>
    </source>
</evidence>
<dbReference type="EMBL" id="CT868074">
    <property type="protein sequence ID" value="CAK70038.1"/>
    <property type="molecule type" value="Genomic_DNA"/>
</dbReference>
<evidence type="ECO:0000256" key="1">
    <source>
        <dbReference type="ARBA" id="ARBA00004245"/>
    </source>
</evidence>
<feature type="coiled-coil region" evidence="5">
    <location>
        <begin position="1386"/>
        <end position="1506"/>
    </location>
</feature>
<feature type="compositionally biased region" description="Polar residues" evidence="6">
    <location>
        <begin position="2839"/>
        <end position="2852"/>
    </location>
</feature>
<gene>
    <name evidence="7" type="ORF">GSPATT00007478001</name>
</gene>
<feature type="region of interest" description="Disordered" evidence="6">
    <location>
        <begin position="2828"/>
        <end position="2872"/>
    </location>
</feature>